<proteinExistence type="predicted"/>
<organism evidence="1 2">
    <name type="scientific">Candidatus Staskawiczbacteria bacterium RIFCSPHIGHO2_12_FULL_38_11</name>
    <dbReference type="NCBI Taxonomy" id="1802209"/>
    <lineage>
        <taxon>Bacteria</taxon>
        <taxon>Candidatus Staskawicziibacteriota</taxon>
    </lineage>
</organism>
<sequence length="87" mass="10518">MKYGMVYTKTRTCPHCKEWVVVERFEDQFDWDGDENSAPVEAISKIRRQKTSQDFMSGAEFHLRRVFRIDQERKTTELQFQPFRNPL</sequence>
<gene>
    <name evidence="1" type="ORF">A3F47_02180</name>
</gene>
<name>A0A1G2I603_9BACT</name>
<dbReference type="Proteomes" id="UP000179214">
    <property type="component" value="Unassembled WGS sequence"/>
</dbReference>
<dbReference type="EMBL" id="MHOV01000025">
    <property type="protein sequence ID" value="OGZ69840.1"/>
    <property type="molecule type" value="Genomic_DNA"/>
</dbReference>
<evidence type="ECO:0000313" key="1">
    <source>
        <dbReference type="EMBL" id="OGZ69840.1"/>
    </source>
</evidence>
<evidence type="ECO:0000313" key="2">
    <source>
        <dbReference type="Proteomes" id="UP000179214"/>
    </source>
</evidence>
<reference evidence="1 2" key="1">
    <citation type="journal article" date="2016" name="Nat. Commun.">
        <title>Thousands of microbial genomes shed light on interconnected biogeochemical processes in an aquifer system.</title>
        <authorList>
            <person name="Anantharaman K."/>
            <person name="Brown C.T."/>
            <person name="Hug L.A."/>
            <person name="Sharon I."/>
            <person name="Castelle C.J."/>
            <person name="Probst A.J."/>
            <person name="Thomas B.C."/>
            <person name="Singh A."/>
            <person name="Wilkins M.J."/>
            <person name="Karaoz U."/>
            <person name="Brodie E.L."/>
            <person name="Williams K.H."/>
            <person name="Hubbard S.S."/>
            <person name="Banfield J.F."/>
        </authorList>
    </citation>
    <scope>NUCLEOTIDE SEQUENCE [LARGE SCALE GENOMIC DNA]</scope>
</reference>
<protein>
    <submittedName>
        <fullName evidence="1">Uncharacterized protein</fullName>
    </submittedName>
</protein>
<accession>A0A1G2I603</accession>
<dbReference type="AlphaFoldDB" id="A0A1G2I603"/>
<comment type="caution">
    <text evidence="1">The sequence shown here is derived from an EMBL/GenBank/DDBJ whole genome shotgun (WGS) entry which is preliminary data.</text>
</comment>